<dbReference type="EMBL" id="JANPWB010000014">
    <property type="protein sequence ID" value="KAJ1098046.1"/>
    <property type="molecule type" value="Genomic_DNA"/>
</dbReference>
<organism evidence="1 2">
    <name type="scientific">Pleurodeles waltl</name>
    <name type="common">Iberian ribbed newt</name>
    <dbReference type="NCBI Taxonomy" id="8319"/>
    <lineage>
        <taxon>Eukaryota</taxon>
        <taxon>Metazoa</taxon>
        <taxon>Chordata</taxon>
        <taxon>Craniata</taxon>
        <taxon>Vertebrata</taxon>
        <taxon>Euteleostomi</taxon>
        <taxon>Amphibia</taxon>
        <taxon>Batrachia</taxon>
        <taxon>Caudata</taxon>
        <taxon>Salamandroidea</taxon>
        <taxon>Salamandridae</taxon>
        <taxon>Pleurodelinae</taxon>
        <taxon>Pleurodeles</taxon>
    </lineage>
</organism>
<keyword evidence="2" id="KW-1185">Reference proteome</keyword>
<protein>
    <submittedName>
        <fullName evidence="1">Uncharacterized protein</fullName>
    </submittedName>
</protein>
<comment type="caution">
    <text evidence="1">The sequence shown here is derived from an EMBL/GenBank/DDBJ whole genome shotgun (WGS) entry which is preliminary data.</text>
</comment>
<dbReference type="AlphaFoldDB" id="A0AAV7M2M3"/>
<dbReference type="Proteomes" id="UP001066276">
    <property type="component" value="Chromosome 10"/>
</dbReference>
<gene>
    <name evidence="1" type="ORF">NDU88_003162</name>
</gene>
<name>A0AAV7M2M3_PLEWA</name>
<sequence>MDDAAKLLAEMVELFAEYINNNPNNRGIPTPGEAKKEVKCALYMCDITLFCMDGKSIQSLLEARKDFGKASGAKINVDKLQEKVFSHWDLIDEPLRFPIEAGMVKILGIWFGEPEAIGKKLK</sequence>
<evidence type="ECO:0000313" key="1">
    <source>
        <dbReference type="EMBL" id="KAJ1098046.1"/>
    </source>
</evidence>
<proteinExistence type="predicted"/>
<reference evidence="1" key="1">
    <citation type="journal article" date="2022" name="bioRxiv">
        <title>Sequencing and chromosome-scale assembly of the giantPleurodeles waltlgenome.</title>
        <authorList>
            <person name="Brown T."/>
            <person name="Elewa A."/>
            <person name="Iarovenko S."/>
            <person name="Subramanian E."/>
            <person name="Araus A.J."/>
            <person name="Petzold A."/>
            <person name="Susuki M."/>
            <person name="Suzuki K.-i.T."/>
            <person name="Hayashi T."/>
            <person name="Toyoda A."/>
            <person name="Oliveira C."/>
            <person name="Osipova E."/>
            <person name="Leigh N.D."/>
            <person name="Simon A."/>
            <person name="Yun M.H."/>
        </authorList>
    </citation>
    <scope>NUCLEOTIDE SEQUENCE</scope>
    <source>
        <strain evidence="1">20211129_DDA</strain>
        <tissue evidence="1">Liver</tissue>
    </source>
</reference>
<accession>A0AAV7M2M3</accession>
<evidence type="ECO:0000313" key="2">
    <source>
        <dbReference type="Proteomes" id="UP001066276"/>
    </source>
</evidence>